<proteinExistence type="predicted"/>
<dbReference type="AlphaFoldDB" id="A0AA38INP9"/>
<dbReference type="Proteomes" id="UP001168821">
    <property type="component" value="Unassembled WGS sequence"/>
</dbReference>
<gene>
    <name evidence="1" type="ORF">Zmor_015808</name>
</gene>
<comment type="caution">
    <text evidence="1">The sequence shown here is derived from an EMBL/GenBank/DDBJ whole genome shotgun (WGS) entry which is preliminary data.</text>
</comment>
<organism evidence="1 2">
    <name type="scientific">Zophobas morio</name>
    <dbReference type="NCBI Taxonomy" id="2755281"/>
    <lineage>
        <taxon>Eukaryota</taxon>
        <taxon>Metazoa</taxon>
        <taxon>Ecdysozoa</taxon>
        <taxon>Arthropoda</taxon>
        <taxon>Hexapoda</taxon>
        <taxon>Insecta</taxon>
        <taxon>Pterygota</taxon>
        <taxon>Neoptera</taxon>
        <taxon>Endopterygota</taxon>
        <taxon>Coleoptera</taxon>
        <taxon>Polyphaga</taxon>
        <taxon>Cucujiformia</taxon>
        <taxon>Tenebrionidae</taxon>
        <taxon>Zophobas</taxon>
    </lineage>
</organism>
<name>A0AA38INP9_9CUCU</name>
<evidence type="ECO:0000313" key="2">
    <source>
        <dbReference type="Proteomes" id="UP001168821"/>
    </source>
</evidence>
<protein>
    <submittedName>
        <fullName evidence="1">Uncharacterized protein</fullName>
    </submittedName>
</protein>
<accession>A0AA38INP9</accession>
<evidence type="ECO:0000313" key="1">
    <source>
        <dbReference type="EMBL" id="KAJ3656759.1"/>
    </source>
</evidence>
<keyword evidence="2" id="KW-1185">Reference proteome</keyword>
<reference evidence="1" key="1">
    <citation type="journal article" date="2023" name="G3 (Bethesda)">
        <title>Whole genome assemblies of Zophobas morio and Tenebrio molitor.</title>
        <authorList>
            <person name="Kaur S."/>
            <person name="Stinson S.A."/>
            <person name="diCenzo G.C."/>
        </authorList>
    </citation>
    <scope>NUCLEOTIDE SEQUENCE</scope>
    <source>
        <strain evidence="1">QUZm001</strain>
    </source>
</reference>
<sequence>MIAELSNGKRKIYMWQGRNNRWNGESCELKRKAREKLRKWKNNRGRKEEYLIAKENYRRKWEERKSEKREEEKTIKSVKTEEEVWTYINKERRRKTEVSYEKIH</sequence>
<dbReference type="EMBL" id="JALNTZ010000004">
    <property type="protein sequence ID" value="KAJ3656759.1"/>
    <property type="molecule type" value="Genomic_DNA"/>
</dbReference>